<keyword evidence="3" id="KW-1185">Reference proteome</keyword>
<dbReference type="RefSeq" id="WP_327600192.1">
    <property type="nucleotide sequence ID" value="NZ_JAYXHS010000003.1"/>
</dbReference>
<proteinExistence type="predicted"/>
<dbReference type="Proteomes" id="UP001331561">
    <property type="component" value="Unassembled WGS sequence"/>
</dbReference>
<dbReference type="EMBL" id="JAYXHS010000003">
    <property type="protein sequence ID" value="MEC5387215.1"/>
    <property type="molecule type" value="Genomic_DNA"/>
</dbReference>
<evidence type="ECO:0000313" key="3">
    <source>
        <dbReference type="Proteomes" id="UP001331561"/>
    </source>
</evidence>
<organism evidence="2 3">
    <name type="scientific">Uliginosibacterium silvisoli</name>
    <dbReference type="NCBI Taxonomy" id="3114758"/>
    <lineage>
        <taxon>Bacteria</taxon>
        <taxon>Pseudomonadati</taxon>
        <taxon>Pseudomonadota</taxon>
        <taxon>Betaproteobacteria</taxon>
        <taxon>Rhodocyclales</taxon>
        <taxon>Zoogloeaceae</taxon>
        <taxon>Uliginosibacterium</taxon>
    </lineage>
</organism>
<gene>
    <name evidence="2" type="ORF">VVD49_15910</name>
</gene>
<name>A0ABU6K7I2_9RHOO</name>
<sequence length="41" mass="4671">MIDNLSVLFCCTTVIWVVVRLVMLERVRKRKAAPRPGEGGR</sequence>
<protein>
    <submittedName>
        <fullName evidence="2">Uncharacterized protein</fullName>
    </submittedName>
</protein>
<accession>A0ABU6K7I2</accession>
<keyword evidence="1" id="KW-0472">Membrane</keyword>
<evidence type="ECO:0000313" key="2">
    <source>
        <dbReference type="EMBL" id="MEC5387215.1"/>
    </source>
</evidence>
<reference evidence="2 3" key="1">
    <citation type="submission" date="2024-01" db="EMBL/GenBank/DDBJ databases">
        <title>Uliginosibacterium soil sp. nov.</title>
        <authorList>
            <person name="Lv Y."/>
        </authorList>
    </citation>
    <scope>NUCLEOTIDE SEQUENCE [LARGE SCALE GENOMIC DNA]</scope>
    <source>
        <strain evidence="2 3">H3</strain>
    </source>
</reference>
<evidence type="ECO:0000256" key="1">
    <source>
        <dbReference type="SAM" id="Phobius"/>
    </source>
</evidence>
<keyword evidence="1" id="KW-1133">Transmembrane helix</keyword>
<feature type="transmembrane region" description="Helical" evidence="1">
    <location>
        <begin position="6"/>
        <end position="23"/>
    </location>
</feature>
<keyword evidence="1" id="KW-0812">Transmembrane</keyword>
<comment type="caution">
    <text evidence="2">The sequence shown here is derived from an EMBL/GenBank/DDBJ whole genome shotgun (WGS) entry which is preliminary data.</text>
</comment>